<evidence type="ECO:0000313" key="3">
    <source>
        <dbReference type="Proteomes" id="UP001148018"/>
    </source>
</evidence>
<accession>A0A9Q0DP04</accession>
<name>A0A9Q0DP04_9TELE</name>
<dbReference type="Proteomes" id="UP001148018">
    <property type="component" value="Unassembled WGS sequence"/>
</dbReference>
<keyword evidence="3" id="KW-1185">Reference proteome</keyword>
<protein>
    <submittedName>
        <fullName evidence="2">Uncharacterized protein</fullName>
    </submittedName>
</protein>
<sequence length="73" mass="8111">MHPMITKIHRVQGDIMKEAHDPESSRDQWASGPGPSPVEQGDHTATQPQMVTEWSKGTGGGYSNRPLAHRNHR</sequence>
<dbReference type="AlphaFoldDB" id="A0A9Q0DP04"/>
<evidence type="ECO:0000256" key="1">
    <source>
        <dbReference type="SAM" id="MobiDB-lite"/>
    </source>
</evidence>
<gene>
    <name evidence="2" type="ORF">NHX12_007969</name>
</gene>
<reference evidence="2" key="1">
    <citation type="submission" date="2022-07" db="EMBL/GenBank/DDBJ databases">
        <title>Chromosome-level genome of Muraenolepis orangiensis.</title>
        <authorList>
            <person name="Kim J."/>
        </authorList>
    </citation>
    <scope>NUCLEOTIDE SEQUENCE</scope>
    <source>
        <strain evidence="2">KU_S4_2022</strain>
        <tissue evidence="2">Muscle</tissue>
    </source>
</reference>
<dbReference type="EMBL" id="JANIIK010000114">
    <property type="protein sequence ID" value="KAJ3590012.1"/>
    <property type="molecule type" value="Genomic_DNA"/>
</dbReference>
<feature type="compositionally biased region" description="Basic and acidic residues" evidence="1">
    <location>
        <begin position="11"/>
        <end position="26"/>
    </location>
</feature>
<feature type="region of interest" description="Disordered" evidence="1">
    <location>
        <begin position="1"/>
        <end position="73"/>
    </location>
</feature>
<proteinExistence type="predicted"/>
<feature type="compositionally biased region" description="Polar residues" evidence="1">
    <location>
        <begin position="43"/>
        <end position="52"/>
    </location>
</feature>
<organism evidence="2 3">
    <name type="scientific">Muraenolepis orangiensis</name>
    <name type="common">Patagonian moray cod</name>
    <dbReference type="NCBI Taxonomy" id="630683"/>
    <lineage>
        <taxon>Eukaryota</taxon>
        <taxon>Metazoa</taxon>
        <taxon>Chordata</taxon>
        <taxon>Craniata</taxon>
        <taxon>Vertebrata</taxon>
        <taxon>Euteleostomi</taxon>
        <taxon>Actinopterygii</taxon>
        <taxon>Neopterygii</taxon>
        <taxon>Teleostei</taxon>
        <taxon>Neoteleostei</taxon>
        <taxon>Acanthomorphata</taxon>
        <taxon>Zeiogadaria</taxon>
        <taxon>Gadariae</taxon>
        <taxon>Gadiformes</taxon>
        <taxon>Muraenolepidoidei</taxon>
        <taxon>Muraenolepididae</taxon>
        <taxon>Muraenolepis</taxon>
    </lineage>
</organism>
<comment type="caution">
    <text evidence="2">The sequence shown here is derived from an EMBL/GenBank/DDBJ whole genome shotgun (WGS) entry which is preliminary data.</text>
</comment>
<evidence type="ECO:0000313" key="2">
    <source>
        <dbReference type="EMBL" id="KAJ3590012.1"/>
    </source>
</evidence>